<proteinExistence type="predicted"/>
<dbReference type="Proteomes" id="UP000681967">
    <property type="component" value="Unassembled WGS sequence"/>
</dbReference>
<feature type="region of interest" description="Disordered" evidence="1">
    <location>
        <begin position="53"/>
        <end position="89"/>
    </location>
</feature>
<feature type="compositionally biased region" description="Low complexity" evidence="1">
    <location>
        <begin position="53"/>
        <end position="82"/>
    </location>
</feature>
<comment type="caution">
    <text evidence="2">The sequence shown here is derived from an EMBL/GenBank/DDBJ whole genome shotgun (WGS) entry which is preliminary data.</text>
</comment>
<gene>
    <name evidence="2" type="ORF">BYL167_LOCUS22254</name>
</gene>
<evidence type="ECO:0000256" key="1">
    <source>
        <dbReference type="SAM" id="MobiDB-lite"/>
    </source>
</evidence>
<accession>A0A8S2RL92</accession>
<reference evidence="2" key="1">
    <citation type="submission" date="2021-02" db="EMBL/GenBank/DDBJ databases">
        <authorList>
            <person name="Nowell W R."/>
        </authorList>
    </citation>
    <scope>NUCLEOTIDE SEQUENCE</scope>
</reference>
<name>A0A8S2RL92_9BILA</name>
<feature type="non-terminal residue" evidence="2">
    <location>
        <position position="121"/>
    </location>
</feature>
<evidence type="ECO:0000313" key="2">
    <source>
        <dbReference type="EMBL" id="CAF4167538.1"/>
    </source>
</evidence>
<sequence>MRGATSTMFNDHLHHVTLKLWYKTGLTFEEVFPLEKTTFADVKYSAIRQFLINNNNNNNNKNNSFSISRRSSSNTNATSRYNSSHDDVDNYNLISISSKRMVDDEKTLGQQKVKDGGSIGK</sequence>
<dbReference type="AlphaFoldDB" id="A0A8S2RL92"/>
<evidence type="ECO:0000313" key="3">
    <source>
        <dbReference type="Proteomes" id="UP000681967"/>
    </source>
</evidence>
<organism evidence="2 3">
    <name type="scientific">Rotaria magnacalcarata</name>
    <dbReference type="NCBI Taxonomy" id="392030"/>
    <lineage>
        <taxon>Eukaryota</taxon>
        <taxon>Metazoa</taxon>
        <taxon>Spiralia</taxon>
        <taxon>Gnathifera</taxon>
        <taxon>Rotifera</taxon>
        <taxon>Eurotatoria</taxon>
        <taxon>Bdelloidea</taxon>
        <taxon>Philodinida</taxon>
        <taxon>Philodinidae</taxon>
        <taxon>Rotaria</taxon>
    </lineage>
</organism>
<protein>
    <submittedName>
        <fullName evidence="2">Uncharacterized protein</fullName>
    </submittedName>
</protein>
<dbReference type="EMBL" id="CAJOBH010012145">
    <property type="protein sequence ID" value="CAF4167538.1"/>
    <property type="molecule type" value="Genomic_DNA"/>
</dbReference>